<organism evidence="1">
    <name type="scientific">Brassica napus</name>
    <name type="common">Rape</name>
    <dbReference type="NCBI Taxonomy" id="3708"/>
    <lineage>
        <taxon>Eukaryota</taxon>
        <taxon>Viridiplantae</taxon>
        <taxon>Streptophyta</taxon>
        <taxon>Embryophyta</taxon>
        <taxon>Tracheophyta</taxon>
        <taxon>Spermatophyta</taxon>
        <taxon>Magnoliopsida</taxon>
        <taxon>eudicotyledons</taxon>
        <taxon>Gunneridae</taxon>
        <taxon>Pentapetalae</taxon>
        <taxon>rosids</taxon>
        <taxon>malvids</taxon>
        <taxon>Brassicales</taxon>
        <taxon>Brassicaceae</taxon>
        <taxon>Brassiceae</taxon>
        <taxon>Brassica</taxon>
    </lineage>
</organism>
<dbReference type="EMBL" id="HG994363">
    <property type="protein sequence ID" value="CAF2047008.1"/>
    <property type="molecule type" value="Genomic_DNA"/>
</dbReference>
<proteinExistence type="predicted"/>
<accession>A0A816PE47</accession>
<dbReference type="AlphaFoldDB" id="A0A816PE47"/>
<reference evidence="1" key="1">
    <citation type="submission" date="2021-01" db="EMBL/GenBank/DDBJ databases">
        <authorList>
            <consortium name="Genoscope - CEA"/>
            <person name="William W."/>
        </authorList>
    </citation>
    <scope>NUCLEOTIDE SEQUENCE</scope>
</reference>
<gene>
    <name evidence="1" type="ORF">DARMORV10_A09P45530.1</name>
</gene>
<sequence>MVSSSTVLLRSPAVHASPSDVNNSVPGKNGAYTVGDFITGRQHLRVIDDDWNLVLLFSFSLSRLIYLKYALPV</sequence>
<name>A0A816PE47_BRANA</name>
<protein>
    <submittedName>
        <fullName evidence="1">(rape) hypothetical protein</fullName>
    </submittedName>
</protein>
<dbReference type="Proteomes" id="UP001295469">
    <property type="component" value="Chromosome A09"/>
</dbReference>
<evidence type="ECO:0000313" key="1">
    <source>
        <dbReference type="EMBL" id="CAF2047008.1"/>
    </source>
</evidence>